<dbReference type="STRING" id="79923.A0A3R7F6S9"/>
<feature type="compositionally biased region" description="Basic residues" evidence="1">
    <location>
        <begin position="117"/>
        <end position="156"/>
    </location>
</feature>
<reference evidence="3 4" key="1">
    <citation type="journal article" date="2018" name="Biotechnol. Adv.">
        <title>Improved genomic resources and new bioinformatic workflow for the carcinogenic parasite Clonorchis sinensis: Biotechnological implications.</title>
        <authorList>
            <person name="Wang D."/>
            <person name="Korhonen P.K."/>
            <person name="Gasser R.B."/>
            <person name="Young N.D."/>
        </authorList>
    </citation>
    <scope>NUCLEOTIDE SEQUENCE [LARGE SCALE GENOMIC DNA]</scope>
    <source>
        <strain evidence="3">Cs-k2</strain>
    </source>
</reference>
<sequence length="712" mass="79871">MDVRGGSPGALCDYDSSAHSSDMESDSGGSTPARSKQASDDKDSNTVKSPIRGHPSAKHTREESRAIISRHHYHSSDEDELRHRREIRSSKSRHGRHRDYDRKKRRSRMRSPSSHSGHPRRRHSSRRHRHSRRHRSDRHRHSRSRDHRHRRKRRHISTSSSSSSDSSIPSRSRKSSSQSTSAPTRAVSSKCESSKAQMPEKKSTALASTASTTVTSSTANPVVTTQDATKPSSVLSMSTQELLNQIQKHQEAVAKAQAIAAAAAANLPKYYNPGSVNAVKLAEQQEKRKLLWSKKKEDNAPDNKASAWTTTSLVAGKGDSAAAAKFRKLMGIHDDPGQDGSQDDAQKRAEEQAELFRRLEYEYEQSRALTHTQRGVGLGFSSATHFVLYLCLLHEKIKRNRSAVTPFRCLAAMPPEGSTRAGILRGCPSLDRGSREAEANDFQAWFASVLDRTFSSFLIAPTNFVRWVTRDSPRSLKKAGYRPSGPGAFSRFSGIEVYIPFARMHYLHRLRWRRPAELLFESSRSFIRLFSIWRLRELRAPSYALPASMDFRASIMDSDLADIQWFCGRIGEVGQTALNAANMASVTFCHASSTFALPGMKGSELSGVHAPWRDRNQVECPKRNGSLELWLSTVDHYFTGNEHVGETWENVKGAMLAAFSVVCPPSPILSNEHGMYTTCINVQNLVKTTSEARRIYCMCDFTRHWQRAFGDY</sequence>
<dbReference type="PANTHER" id="PTHR22426:SF2">
    <property type="entry name" value="ARGININE_SERINE-RICH COILED-COIL PROTEIN 2"/>
    <property type="match status" value="1"/>
</dbReference>
<feature type="compositionally biased region" description="Low complexity" evidence="1">
    <location>
        <begin position="157"/>
        <end position="181"/>
    </location>
</feature>
<gene>
    <name evidence="3" type="ORF">CSKR_100367</name>
</gene>
<dbReference type="AlphaFoldDB" id="A0A3R7F6S9"/>
<evidence type="ECO:0000256" key="1">
    <source>
        <dbReference type="SAM" id="MobiDB-lite"/>
    </source>
</evidence>
<dbReference type="EMBL" id="NIRI02000042">
    <property type="protein sequence ID" value="KAG5448981.1"/>
    <property type="molecule type" value="Genomic_DNA"/>
</dbReference>
<evidence type="ECO:0000313" key="4">
    <source>
        <dbReference type="Proteomes" id="UP000286415"/>
    </source>
</evidence>
<feature type="compositionally biased region" description="Basic residues" evidence="1">
    <location>
        <begin position="90"/>
        <end position="109"/>
    </location>
</feature>
<reference evidence="3 4" key="2">
    <citation type="journal article" date="2021" name="Genomics">
        <title>High-quality reference genome for Clonorchis sinensis.</title>
        <authorList>
            <person name="Young N.D."/>
            <person name="Stroehlein A.J."/>
            <person name="Kinkar L."/>
            <person name="Wang T."/>
            <person name="Sohn W.M."/>
            <person name="Chang B.C.H."/>
            <person name="Kaur P."/>
            <person name="Weisz D."/>
            <person name="Dudchenko O."/>
            <person name="Aiden E.L."/>
            <person name="Korhonen P.K."/>
            <person name="Gasser R.B."/>
        </authorList>
    </citation>
    <scope>NUCLEOTIDE SEQUENCE [LARGE SCALE GENOMIC DNA]</scope>
    <source>
        <strain evidence="3">Cs-k2</strain>
    </source>
</reference>
<dbReference type="InParanoid" id="A0A3R7F6S9"/>
<dbReference type="Pfam" id="PF15477">
    <property type="entry name" value="SMAP"/>
    <property type="match status" value="1"/>
</dbReference>
<proteinExistence type="predicted"/>
<feature type="region of interest" description="Disordered" evidence="1">
    <location>
        <begin position="1"/>
        <end position="229"/>
    </location>
</feature>
<feature type="compositionally biased region" description="Polar residues" evidence="1">
    <location>
        <begin position="182"/>
        <end position="196"/>
    </location>
</feature>
<organism evidence="3 4">
    <name type="scientific">Clonorchis sinensis</name>
    <name type="common">Chinese liver fluke</name>
    <dbReference type="NCBI Taxonomy" id="79923"/>
    <lineage>
        <taxon>Eukaryota</taxon>
        <taxon>Metazoa</taxon>
        <taxon>Spiralia</taxon>
        <taxon>Lophotrochozoa</taxon>
        <taxon>Platyhelminthes</taxon>
        <taxon>Trematoda</taxon>
        <taxon>Digenea</taxon>
        <taxon>Opisthorchiida</taxon>
        <taxon>Opisthorchiata</taxon>
        <taxon>Opisthorchiidae</taxon>
        <taxon>Clonorchis</taxon>
    </lineage>
</organism>
<accession>A0A3R7F6S9</accession>
<comment type="caution">
    <text evidence="3">The sequence shown here is derived from an EMBL/GenBank/DDBJ whole genome shotgun (WGS) entry which is preliminary data.</text>
</comment>
<evidence type="ECO:0000259" key="2">
    <source>
        <dbReference type="Pfam" id="PF15477"/>
    </source>
</evidence>
<name>A0A3R7F6S9_CLOSI</name>
<feature type="compositionally biased region" description="Low complexity" evidence="1">
    <location>
        <begin position="204"/>
        <end position="225"/>
    </location>
</feature>
<dbReference type="OrthoDB" id="1928974at2759"/>
<keyword evidence="4" id="KW-1185">Reference proteome</keyword>
<evidence type="ECO:0000313" key="3">
    <source>
        <dbReference type="EMBL" id="KAG5448981.1"/>
    </source>
</evidence>
<dbReference type="PANTHER" id="PTHR22426">
    <property type="entry name" value="ARGININE_SERINE-RICH COILED-COIL PROTEIN 2"/>
    <property type="match status" value="1"/>
</dbReference>
<feature type="compositionally biased region" description="Basic and acidic residues" evidence="1">
    <location>
        <begin position="74"/>
        <end position="89"/>
    </location>
</feature>
<feature type="domain" description="Small acidic protein-like" evidence="2">
    <location>
        <begin position="308"/>
        <end position="379"/>
    </location>
</feature>
<dbReference type="Proteomes" id="UP000286415">
    <property type="component" value="Unassembled WGS sequence"/>
</dbReference>
<dbReference type="InterPro" id="IPR028124">
    <property type="entry name" value="SMAP_dom"/>
</dbReference>
<protein>
    <submittedName>
        <fullName evidence="3">Arginine/serine-rich coiled-coil protein 2</fullName>
    </submittedName>
</protein>